<evidence type="ECO:0000256" key="1">
    <source>
        <dbReference type="SAM" id="Phobius"/>
    </source>
</evidence>
<feature type="transmembrane region" description="Helical" evidence="1">
    <location>
        <begin position="7"/>
        <end position="29"/>
    </location>
</feature>
<keyword evidence="3" id="KW-1185">Reference proteome</keyword>
<keyword evidence="1" id="KW-1133">Transmembrane helix</keyword>
<reference evidence="2 3" key="1">
    <citation type="submission" date="2020-03" db="EMBL/GenBank/DDBJ databases">
        <authorList>
            <person name="Zhu W."/>
        </authorList>
    </citation>
    <scope>NUCLEOTIDE SEQUENCE [LARGE SCALE GENOMIC DNA]</scope>
    <source>
        <strain evidence="2 3">185</strain>
    </source>
</reference>
<protein>
    <submittedName>
        <fullName evidence="2">Uncharacterized protein</fullName>
    </submittedName>
</protein>
<gene>
    <name evidence="2" type="ORF">G8D99_09905</name>
</gene>
<evidence type="ECO:0000313" key="3">
    <source>
        <dbReference type="Proteomes" id="UP000501939"/>
    </source>
</evidence>
<name>A0A6G8S532_9GAMM</name>
<sequence length="226" mass="25935">MWMLKSWKGIVISFILIVFIIASLFWLYLNVQASMSVTAQNSQIQLPESLPVKIEVGNYLETMSQGKLDTQINLDRKVNIPLKGKYLANLKFNVTVPVKVRVDYKTKIKIDQVMPLETTSALVFPQSYMPKLPLKIDIPIKMDVPFEIHRDYVVPIQIAFNGPVYLDLNERIDLAVKHQLNPTLKINDRITMRKIAAFDATMYNTVQHSKADLKLDMTLPLKNIHP</sequence>
<dbReference type="AlphaFoldDB" id="A0A6G8S532"/>
<keyword evidence="1" id="KW-0812">Transmembrane</keyword>
<dbReference type="Proteomes" id="UP000501939">
    <property type="component" value="Chromosome"/>
</dbReference>
<dbReference type="KEGG" id="alj:G8D99_09905"/>
<proteinExistence type="predicted"/>
<keyword evidence="1" id="KW-0472">Membrane</keyword>
<organism evidence="2 3">
    <name type="scientific">Acinetobacter lanii</name>
    <dbReference type="NCBI Taxonomy" id="2715163"/>
    <lineage>
        <taxon>Bacteria</taxon>
        <taxon>Pseudomonadati</taxon>
        <taxon>Pseudomonadota</taxon>
        <taxon>Gammaproteobacteria</taxon>
        <taxon>Moraxellales</taxon>
        <taxon>Moraxellaceae</taxon>
        <taxon>Acinetobacter</taxon>
    </lineage>
</organism>
<evidence type="ECO:0000313" key="2">
    <source>
        <dbReference type="EMBL" id="QIO09299.1"/>
    </source>
</evidence>
<dbReference type="EMBL" id="CP049916">
    <property type="protein sequence ID" value="QIO09299.1"/>
    <property type="molecule type" value="Genomic_DNA"/>
</dbReference>
<accession>A0A6G8S532</accession>